<dbReference type="RefSeq" id="WP_149200162.1">
    <property type="nucleotide sequence ID" value="NZ_BSOV01000058.1"/>
</dbReference>
<keyword evidence="6" id="KW-1185">Reference proteome</keyword>
<evidence type="ECO:0000313" key="6">
    <source>
        <dbReference type="Proteomes" id="UP000509702"/>
    </source>
</evidence>
<comment type="cofactor">
    <cofactor evidence="1">
        <name>FMN</name>
        <dbReference type="ChEBI" id="CHEBI:58210"/>
    </cofactor>
</comment>
<evidence type="ECO:0000256" key="3">
    <source>
        <dbReference type="ARBA" id="ARBA00023002"/>
    </source>
</evidence>
<dbReference type="FunFam" id="3.20.20.70:FF:000059">
    <property type="entry name" value="N-ethylmaleimide reductase, FMN-linked"/>
    <property type="match status" value="1"/>
</dbReference>
<geneLocation type="plasmid" evidence="5 6">
    <name>unnamed6</name>
</geneLocation>
<keyword evidence="5" id="KW-0614">Plasmid</keyword>
<organism evidence="5 6">
    <name type="scientific">Azospirillum oryzae</name>
    <dbReference type="NCBI Taxonomy" id="286727"/>
    <lineage>
        <taxon>Bacteria</taxon>
        <taxon>Pseudomonadati</taxon>
        <taxon>Pseudomonadota</taxon>
        <taxon>Alphaproteobacteria</taxon>
        <taxon>Rhodospirillales</taxon>
        <taxon>Azospirillaceae</taxon>
        <taxon>Azospirillum</taxon>
    </lineage>
</organism>
<dbReference type="OrthoDB" id="9804454at2"/>
<protein>
    <submittedName>
        <fullName evidence="5">Alkene reductase</fullName>
    </submittedName>
</protein>
<feature type="domain" description="NADH:flavin oxidoreductase/NADH oxidase N-terminal" evidence="4">
    <location>
        <begin position="4"/>
        <end position="340"/>
    </location>
</feature>
<dbReference type="PANTHER" id="PTHR22893">
    <property type="entry name" value="NADH OXIDOREDUCTASE-RELATED"/>
    <property type="match status" value="1"/>
</dbReference>
<sequence length="366" mass="39050">MSGSLFSPYRLGGLELSNRIVMAPMTRARAGEDEVPSDLAPAYYAQRAGAGLIVTEATQIGPGAKGYSRTPGIYTPAQIAAWSAVTDAVHRRGGRIVAQLWHTGRVSHPMFHGGAKPPAPSAILPADTAIWAVGPDGTGGMVPCVEPREMDGAEIAATVSRFAAAAANAVAAGFDGVELHAANGYLIEQFLRDGSNRRTDRYGGSVDNRLRFLTEVVEAVTAAIGAERTGVRLSPLITLKGMSDGDPYGLFTRVVERLDALGVARLHFAEDDWDNGTPLPMEWRKVWRERFRGTIIVAGRYTVERAEALLEAGLVDMVAFGRPFVANPDLPERLRRGLPLAEFRADSLFGGGAAGYTDYPAVDSTG</sequence>
<reference evidence="5 6" key="1">
    <citation type="submission" date="2020-06" db="EMBL/GenBank/DDBJ databases">
        <title>Complete genome of Azosprillum oryzae KACC14407.</title>
        <authorList>
            <person name="Kim M."/>
            <person name="Park Y.-J."/>
            <person name="Shin J.-H."/>
        </authorList>
    </citation>
    <scope>NUCLEOTIDE SEQUENCE [LARGE SCALE GENOMIC DNA]</scope>
    <source>
        <strain evidence="5 6">KACC 14407</strain>
        <plasmid evidence="5 6">unnamed6</plasmid>
    </source>
</reference>
<dbReference type="InterPro" id="IPR001155">
    <property type="entry name" value="OxRdtase_FMN_N"/>
</dbReference>
<keyword evidence="3" id="KW-0560">Oxidoreductase</keyword>
<dbReference type="SUPFAM" id="SSF51395">
    <property type="entry name" value="FMN-linked oxidoreductases"/>
    <property type="match status" value="1"/>
</dbReference>
<evidence type="ECO:0000313" key="5">
    <source>
        <dbReference type="EMBL" id="QKS54135.1"/>
    </source>
</evidence>
<dbReference type="EMBL" id="CP054621">
    <property type="protein sequence ID" value="QKS54135.1"/>
    <property type="molecule type" value="Genomic_DNA"/>
</dbReference>
<proteinExistence type="inferred from homology"/>
<dbReference type="CDD" id="cd02933">
    <property type="entry name" value="OYE_like_FMN"/>
    <property type="match status" value="1"/>
</dbReference>
<name>A0A6N1AQN7_9PROT</name>
<gene>
    <name evidence="5" type="ORF">HUE56_27040</name>
</gene>
<comment type="similarity">
    <text evidence="2">Belongs to the NADH:flavin oxidoreductase/NADH oxidase family.</text>
</comment>
<evidence type="ECO:0000256" key="1">
    <source>
        <dbReference type="ARBA" id="ARBA00001917"/>
    </source>
</evidence>
<dbReference type="GO" id="GO:0010181">
    <property type="term" value="F:FMN binding"/>
    <property type="evidence" value="ECO:0007669"/>
    <property type="project" value="InterPro"/>
</dbReference>
<dbReference type="AlphaFoldDB" id="A0A6N1AQN7"/>
<evidence type="ECO:0000256" key="2">
    <source>
        <dbReference type="ARBA" id="ARBA00005979"/>
    </source>
</evidence>
<dbReference type="Gene3D" id="3.20.20.70">
    <property type="entry name" value="Aldolase class I"/>
    <property type="match status" value="1"/>
</dbReference>
<dbReference type="PANTHER" id="PTHR22893:SF135">
    <property type="entry name" value="NAD(P)H:FLAVIN OXIDOREDUCTASE SYE2"/>
    <property type="match status" value="1"/>
</dbReference>
<dbReference type="KEGG" id="aoz:HUE56_27040"/>
<dbReference type="InterPro" id="IPR013785">
    <property type="entry name" value="Aldolase_TIM"/>
</dbReference>
<dbReference type="GO" id="GO:0005829">
    <property type="term" value="C:cytosol"/>
    <property type="evidence" value="ECO:0007669"/>
    <property type="project" value="UniProtKB-ARBA"/>
</dbReference>
<dbReference type="InterPro" id="IPR045247">
    <property type="entry name" value="Oye-like"/>
</dbReference>
<accession>A0A6N1AQN7</accession>
<evidence type="ECO:0000259" key="4">
    <source>
        <dbReference type="Pfam" id="PF00724"/>
    </source>
</evidence>
<dbReference type="GO" id="GO:0016628">
    <property type="term" value="F:oxidoreductase activity, acting on the CH-CH group of donors, NAD or NADP as acceptor"/>
    <property type="evidence" value="ECO:0007669"/>
    <property type="project" value="UniProtKB-ARBA"/>
</dbReference>
<dbReference type="Proteomes" id="UP000509702">
    <property type="component" value="Plasmid unnamed6"/>
</dbReference>
<dbReference type="Pfam" id="PF00724">
    <property type="entry name" value="Oxidored_FMN"/>
    <property type="match status" value="1"/>
</dbReference>